<proteinExistence type="predicted"/>
<dbReference type="EMBL" id="MT143995">
    <property type="protein sequence ID" value="QJA45687.1"/>
    <property type="molecule type" value="Genomic_DNA"/>
</dbReference>
<name>A0A6H1ZE80_9ZZZZ</name>
<evidence type="ECO:0000313" key="2">
    <source>
        <dbReference type="EMBL" id="QJA66108.1"/>
    </source>
</evidence>
<dbReference type="EMBL" id="MT141549">
    <property type="protein sequence ID" value="QJA66108.1"/>
    <property type="molecule type" value="Genomic_DNA"/>
</dbReference>
<gene>
    <name evidence="4" type="ORF">MM415A00138_0048</name>
    <name evidence="2" type="ORF">MM415B00361_0028</name>
    <name evidence="1" type="ORF">TM448A00273_0013</name>
    <name evidence="3" type="ORF">TM448B00155_0045</name>
</gene>
<dbReference type="EMBL" id="MT145196">
    <property type="protein sequence ID" value="QJI05235.1"/>
    <property type="molecule type" value="Genomic_DNA"/>
</dbReference>
<reference evidence="1" key="1">
    <citation type="submission" date="2020-03" db="EMBL/GenBank/DDBJ databases">
        <title>The deep terrestrial virosphere.</title>
        <authorList>
            <person name="Holmfeldt K."/>
            <person name="Nilsson E."/>
            <person name="Simone D."/>
            <person name="Lopez-Fernandez M."/>
            <person name="Wu X."/>
            <person name="de Brujin I."/>
            <person name="Lundin D."/>
            <person name="Andersson A."/>
            <person name="Bertilsson S."/>
            <person name="Dopson M."/>
        </authorList>
    </citation>
    <scope>NUCLEOTIDE SEQUENCE</scope>
    <source>
        <strain evidence="4">MM415A00138</strain>
        <strain evidence="2">MM415B00361</strain>
        <strain evidence="1">TM448A00273</strain>
        <strain evidence="3">TM448B00155</strain>
    </source>
</reference>
<evidence type="ECO:0000313" key="4">
    <source>
        <dbReference type="EMBL" id="QJI05235.1"/>
    </source>
</evidence>
<evidence type="ECO:0000313" key="3">
    <source>
        <dbReference type="EMBL" id="QJH93929.1"/>
    </source>
</evidence>
<evidence type="ECO:0000313" key="1">
    <source>
        <dbReference type="EMBL" id="QJA45687.1"/>
    </source>
</evidence>
<accession>A0A6H1ZE80</accession>
<protein>
    <submittedName>
        <fullName evidence="1">Uncharacterized protein</fullName>
    </submittedName>
</protein>
<dbReference type="EMBL" id="MT144593">
    <property type="protein sequence ID" value="QJH93929.1"/>
    <property type="molecule type" value="Genomic_DNA"/>
</dbReference>
<sequence>MRYAIRVTHTCPEGGVEGRETWLAESEDEMEAMLAVVRGIAYMNTEVIGPVVEMPSWLRVKVDFNLKPGLAAEEGR</sequence>
<organism evidence="1">
    <name type="scientific">viral metagenome</name>
    <dbReference type="NCBI Taxonomy" id="1070528"/>
    <lineage>
        <taxon>unclassified sequences</taxon>
        <taxon>metagenomes</taxon>
        <taxon>organismal metagenomes</taxon>
    </lineage>
</organism>
<dbReference type="AlphaFoldDB" id="A0A6H1ZE80"/>